<dbReference type="PANTHER" id="PTHR35532:SF5">
    <property type="entry name" value="CARBOHYDRATE-BINDING DOMAIN-CONTAINING PROTEIN"/>
    <property type="match status" value="1"/>
</dbReference>
<reference evidence="1 2" key="1">
    <citation type="journal article" date="2023" name="Commun. Biol.">
        <title>Genome analysis of Parmales, the sister group of diatoms, reveals the evolutionary specialization of diatoms from phago-mixotrophs to photoautotrophs.</title>
        <authorList>
            <person name="Ban H."/>
            <person name="Sato S."/>
            <person name="Yoshikawa S."/>
            <person name="Yamada K."/>
            <person name="Nakamura Y."/>
            <person name="Ichinomiya M."/>
            <person name="Sato N."/>
            <person name="Blanc-Mathieu R."/>
            <person name="Endo H."/>
            <person name="Kuwata A."/>
            <person name="Ogata H."/>
        </authorList>
    </citation>
    <scope>NUCLEOTIDE SEQUENCE [LARGE SCALE GENOMIC DNA]</scope>
</reference>
<proteinExistence type="predicted"/>
<evidence type="ECO:0000313" key="2">
    <source>
        <dbReference type="Proteomes" id="UP001165060"/>
    </source>
</evidence>
<name>A0ABQ6N9P1_9STRA</name>
<sequence length="372" mass="39924">MAPVCPPLLPLPPVYRVPYLSPPSDAPLSSSFWSSVPSTAPFVDISTDVVPRFSTTAQVVYDDWGVHFLGSLSEPNVWFNLTDDQVVIFQDNDFEVFLDASSTTHNYKESELNANANLWTLALAKAYGDGGYENSTRVMSPGFDALSYGALRGSAVSPPSCANDPGAAPCGGWRSYLGLPFEAVLLNSTTDRDARVPNVPPPKPGSIWRCDFSRVEWRVLTQSGQYVKDPAYPNEDNWVWAPTGVVNIHEPERWGILSFAGPDGAGGEDELSDYLALFGLRDRAMQIYYAQHAYASDNNGTFAGDAALLAPYYPAGEDAIGGCGEAVAIELGEGGAAFVATVELEGLGSAAVDQERFLTARGEGGESAVPYR</sequence>
<dbReference type="PANTHER" id="PTHR35532">
    <property type="entry name" value="SIMILAR TO POLYHYDROXYALKANOATE DEPOLYMERASE"/>
    <property type="match status" value="1"/>
</dbReference>
<keyword evidence="2" id="KW-1185">Reference proteome</keyword>
<dbReference type="SUPFAM" id="SSF49344">
    <property type="entry name" value="CBD9-like"/>
    <property type="match status" value="1"/>
</dbReference>
<dbReference type="CDD" id="cd09620">
    <property type="entry name" value="CBM9_like_3"/>
    <property type="match status" value="1"/>
</dbReference>
<accession>A0ABQ6N9P1</accession>
<protein>
    <submittedName>
        <fullName evidence="1">Uncharacterized protein</fullName>
    </submittedName>
</protein>
<dbReference type="EMBL" id="BRYB01006576">
    <property type="protein sequence ID" value="GMI52137.1"/>
    <property type="molecule type" value="Genomic_DNA"/>
</dbReference>
<organism evidence="1 2">
    <name type="scientific">Tetraparma gracilis</name>
    <dbReference type="NCBI Taxonomy" id="2962635"/>
    <lineage>
        <taxon>Eukaryota</taxon>
        <taxon>Sar</taxon>
        <taxon>Stramenopiles</taxon>
        <taxon>Ochrophyta</taxon>
        <taxon>Bolidophyceae</taxon>
        <taxon>Parmales</taxon>
        <taxon>Triparmaceae</taxon>
        <taxon>Tetraparma</taxon>
    </lineage>
</organism>
<dbReference type="Proteomes" id="UP001165060">
    <property type="component" value="Unassembled WGS sequence"/>
</dbReference>
<comment type="caution">
    <text evidence="1">The sequence shown here is derived from an EMBL/GenBank/DDBJ whole genome shotgun (WGS) entry which is preliminary data.</text>
</comment>
<evidence type="ECO:0000313" key="1">
    <source>
        <dbReference type="EMBL" id="GMI52137.1"/>
    </source>
</evidence>
<dbReference type="Gene3D" id="2.60.40.1190">
    <property type="match status" value="1"/>
</dbReference>
<gene>
    <name evidence="1" type="ORF">TeGR_g9320</name>
</gene>